<dbReference type="Proteomes" id="UP001548713">
    <property type="component" value="Unassembled WGS sequence"/>
</dbReference>
<dbReference type="Pfam" id="PF02826">
    <property type="entry name" value="2-Hacid_dh_C"/>
    <property type="match status" value="1"/>
</dbReference>
<dbReference type="PROSITE" id="PS00671">
    <property type="entry name" value="D_2_HYDROXYACID_DH_3"/>
    <property type="match status" value="1"/>
</dbReference>
<dbReference type="InterPro" id="IPR006139">
    <property type="entry name" value="D-isomer_2_OHA_DH_cat_dom"/>
</dbReference>
<feature type="domain" description="D-isomer specific 2-hydroxyacid dehydrogenase catalytic" evidence="5">
    <location>
        <begin position="9"/>
        <end position="314"/>
    </location>
</feature>
<protein>
    <submittedName>
        <fullName evidence="7">Hydroxyacid dehydrogenase</fullName>
    </submittedName>
</protein>
<dbReference type="InterPro" id="IPR006140">
    <property type="entry name" value="D-isomer_DH_NAD-bd"/>
</dbReference>
<dbReference type="RefSeq" id="WP_353982831.1">
    <property type="nucleotide sequence ID" value="NZ_JBEWLY010000007.1"/>
</dbReference>
<evidence type="ECO:0000313" key="7">
    <source>
        <dbReference type="EMBL" id="MET1754429.1"/>
    </source>
</evidence>
<evidence type="ECO:0000256" key="4">
    <source>
        <dbReference type="RuleBase" id="RU003719"/>
    </source>
</evidence>
<evidence type="ECO:0000259" key="6">
    <source>
        <dbReference type="Pfam" id="PF02826"/>
    </source>
</evidence>
<evidence type="ECO:0000256" key="3">
    <source>
        <dbReference type="ARBA" id="ARBA00023027"/>
    </source>
</evidence>
<dbReference type="InterPro" id="IPR050857">
    <property type="entry name" value="D-2-hydroxyacid_DH"/>
</dbReference>
<dbReference type="PANTHER" id="PTHR42789:SF1">
    <property type="entry name" value="D-ISOMER SPECIFIC 2-HYDROXYACID DEHYDROGENASE FAMILY PROTEIN (AFU_ORTHOLOGUE AFUA_6G10090)"/>
    <property type="match status" value="1"/>
</dbReference>
<dbReference type="SUPFAM" id="SSF52283">
    <property type="entry name" value="Formate/glycerate dehydrogenase catalytic domain-like"/>
    <property type="match status" value="1"/>
</dbReference>
<evidence type="ECO:0000313" key="8">
    <source>
        <dbReference type="Proteomes" id="UP001548713"/>
    </source>
</evidence>
<keyword evidence="3" id="KW-0520">NAD</keyword>
<evidence type="ECO:0000259" key="5">
    <source>
        <dbReference type="Pfam" id="PF00389"/>
    </source>
</evidence>
<accession>A0ABV2CYE0</accession>
<feature type="domain" description="D-isomer specific 2-hydroxyacid dehydrogenase NAD-binding" evidence="6">
    <location>
        <begin position="106"/>
        <end position="282"/>
    </location>
</feature>
<dbReference type="PANTHER" id="PTHR42789">
    <property type="entry name" value="D-ISOMER SPECIFIC 2-HYDROXYACID DEHYDROGENASE FAMILY PROTEIN (AFU_ORTHOLOGUE AFUA_6G10090)"/>
    <property type="match status" value="1"/>
</dbReference>
<name>A0ABV2CYE0_9SPHN</name>
<evidence type="ECO:0000256" key="1">
    <source>
        <dbReference type="ARBA" id="ARBA00005854"/>
    </source>
</evidence>
<dbReference type="Pfam" id="PF00389">
    <property type="entry name" value="2-Hacid_dh"/>
    <property type="match status" value="1"/>
</dbReference>
<organism evidence="7 8">
    <name type="scientific">Novosphingobium kalidii</name>
    <dbReference type="NCBI Taxonomy" id="3230299"/>
    <lineage>
        <taxon>Bacteria</taxon>
        <taxon>Pseudomonadati</taxon>
        <taxon>Pseudomonadota</taxon>
        <taxon>Alphaproteobacteria</taxon>
        <taxon>Sphingomonadales</taxon>
        <taxon>Sphingomonadaceae</taxon>
        <taxon>Novosphingobium</taxon>
    </lineage>
</organism>
<gene>
    <name evidence="7" type="ORF">ABVV53_02955</name>
</gene>
<keyword evidence="8" id="KW-1185">Reference proteome</keyword>
<dbReference type="Gene3D" id="3.40.50.720">
    <property type="entry name" value="NAD(P)-binding Rossmann-like Domain"/>
    <property type="match status" value="2"/>
</dbReference>
<dbReference type="EMBL" id="JBEWLY010000007">
    <property type="protein sequence ID" value="MET1754429.1"/>
    <property type="molecule type" value="Genomic_DNA"/>
</dbReference>
<comment type="similarity">
    <text evidence="1 4">Belongs to the D-isomer specific 2-hydroxyacid dehydrogenase family.</text>
</comment>
<comment type="caution">
    <text evidence="7">The sequence shown here is derived from an EMBL/GenBank/DDBJ whole genome shotgun (WGS) entry which is preliminary data.</text>
</comment>
<evidence type="ECO:0000256" key="2">
    <source>
        <dbReference type="ARBA" id="ARBA00023002"/>
    </source>
</evidence>
<dbReference type="InterPro" id="IPR029753">
    <property type="entry name" value="D-isomer_DH_CS"/>
</dbReference>
<sequence length="319" mass="33438">MSSGEVVCIIDPIHPAGVEAVAGNGHTIIQGEGWRDHPTLSETSVIVVRTSPLGSDTFASMRKLKAIVKHGAGVDNIDIPAASSQGVMVANTPGGNNSTAVAEGAVALMLGLLRQVREMDALVREDRWGERWGIRLGDLTGAKVGLIGFGRIARYVAKICGAGFGAEVTAYDPMVSEKDMRTAGVEPLPFPEILKRDVISIHTPLTEGTRNLIGEDELAQMHAKAIIVNCSRGGIINEAALVAALNARSIGGAGIDVFDDEPPAADHPLFKLPNALLSPHVAGVTEAGMKDMALHVAKVIEAVHRGERPSTLLNGLALV</sequence>
<keyword evidence="2 4" id="KW-0560">Oxidoreductase</keyword>
<dbReference type="SUPFAM" id="SSF51735">
    <property type="entry name" value="NAD(P)-binding Rossmann-fold domains"/>
    <property type="match status" value="1"/>
</dbReference>
<reference evidence="7 8" key="1">
    <citation type="submission" date="2024-07" db="EMBL/GenBank/DDBJ databases">
        <title>Novosphingobium kalidii RD2P27.</title>
        <authorList>
            <person name="Sun J.-Q."/>
        </authorList>
    </citation>
    <scope>NUCLEOTIDE SEQUENCE [LARGE SCALE GENOMIC DNA]</scope>
    <source>
        <strain evidence="7 8">RD2P27</strain>
    </source>
</reference>
<dbReference type="InterPro" id="IPR036291">
    <property type="entry name" value="NAD(P)-bd_dom_sf"/>
</dbReference>
<dbReference type="CDD" id="cd12173">
    <property type="entry name" value="PGDH_4"/>
    <property type="match status" value="1"/>
</dbReference>
<proteinExistence type="inferred from homology"/>